<reference evidence="9" key="2">
    <citation type="submission" date="2020-09" db="EMBL/GenBank/DDBJ databases">
        <authorList>
            <person name="Sun Q."/>
            <person name="Zhou Y."/>
        </authorList>
    </citation>
    <scope>NUCLEOTIDE SEQUENCE</scope>
    <source>
        <strain evidence="9">CGMCC 1.12754</strain>
    </source>
</reference>
<evidence type="ECO:0000256" key="6">
    <source>
        <dbReference type="ARBA" id="ARBA00033409"/>
    </source>
</evidence>
<protein>
    <recommendedName>
        <fullName evidence="2 7">DNA repair protein RecO</fullName>
    </recommendedName>
    <alternativeName>
        <fullName evidence="6 7">Recombination protein O</fullName>
    </alternativeName>
</protein>
<evidence type="ECO:0000259" key="8">
    <source>
        <dbReference type="Pfam" id="PF11967"/>
    </source>
</evidence>
<dbReference type="InterPro" id="IPR037278">
    <property type="entry name" value="ARFGAP/RecO"/>
</dbReference>
<keyword evidence="10" id="KW-1185">Reference proteome</keyword>
<dbReference type="Gene3D" id="1.20.1440.120">
    <property type="entry name" value="Recombination protein O, C-terminal domain"/>
    <property type="match status" value="1"/>
</dbReference>
<dbReference type="InterPro" id="IPR003717">
    <property type="entry name" value="RecO"/>
</dbReference>
<evidence type="ECO:0000313" key="9">
    <source>
        <dbReference type="EMBL" id="GGG63418.1"/>
    </source>
</evidence>
<evidence type="ECO:0000256" key="1">
    <source>
        <dbReference type="ARBA" id="ARBA00007452"/>
    </source>
</evidence>
<evidence type="ECO:0000256" key="2">
    <source>
        <dbReference type="ARBA" id="ARBA00021310"/>
    </source>
</evidence>
<dbReference type="InterPro" id="IPR022572">
    <property type="entry name" value="DNA_rep/recomb_RecO_N"/>
</dbReference>
<dbReference type="InterPro" id="IPR042242">
    <property type="entry name" value="RecO_C"/>
</dbReference>
<comment type="caution">
    <text evidence="9">The sequence shown here is derived from an EMBL/GenBank/DDBJ whole genome shotgun (WGS) entry which is preliminary data.</text>
</comment>
<dbReference type="RefSeq" id="WP_188453628.1">
    <property type="nucleotide sequence ID" value="NZ_BMFR01000001.1"/>
</dbReference>
<dbReference type="SUPFAM" id="SSF50249">
    <property type="entry name" value="Nucleic acid-binding proteins"/>
    <property type="match status" value="1"/>
</dbReference>
<dbReference type="PANTHER" id="PTHR33991">
    <property type="entry name" value="DNA REPAIR PROTEIN RECO"/>
    <property type="match status" value="1"/>
</dbReference>
<dbReference type="NCBIfam" id="TIGR00613">
    <property type="entry name" value="reco"/>
    <property type="match status" value="1"/>
</dbReference>
<reference evidence="9" key="1">
    <citation type="journal article" date="2014" name="Int. J. Syst. Evol. Microbiol.">
        <title>Complete genome sequence of Corynebacterium casei LMG S-19264T (=DSM 44701T), isolated from a smear-ripened cheese.</title>
        <authorList>
            <consortium name="US DOE Joint Genome Institute (JGI-PGF)"/>
            <person name="Walter F."/>
            <person name="Albersmeier A."/>
            <person name="Kalinowski J."/>
            <person name="Ruckert C."/>
        </authorList>
    </citation>
    <scope>NUCLEOTIDE SEQUENCE</scope>
    <source>
        <strain evidence="9">CGMCC 1.12754</strain>
    </source>
</reference>
<organism evidence="9 10">
    <name type="scientific">Virgibacillus oceani</name>
    <dbReference type="NCBI Taxonomy" id="1479511"/>
    <lineage>
        <taxon>Bacteria</taxon>
        <taxon>Bacillati</taxon>
        <taxon>Bacillota</taxon>
        <taxon>Bacilli</taxon>
        <taxon>Bacillales</taxon>
        <taxon>Bacillaceae</taxon>
        <taxon>Virgibacillus</taxon>
    </lineage>
</organism>
<sequence>MLEKMEGIIIKTQDYGETHKLVTIFSGKIGKFTAIAKGAKKPKSRMAAVAQPFIHGEFLVYVNSGLSTIQQGDVVNSFRAIREDIIKTAYAAYLAELTDKLLDSKDTEPYLYKQLYQTFQWIAENENTDIPVMIYELKLFVKGGFAPVVNHCVNCGLNEPPFSFSITEGGLLCEKCTHIDNNSIVLPNKIAKLFYLFMSVGLERIGKISLKRENIQLLRQIIDEYYDRYGGYYLKSKKFLKQLDKIM</sequence>
<evidence type="ECO:0000256" key="7">
    <source>
        <dbReference type="HAMAP-Rule" id="MF_00201"/>
    </source>
</evidence>
<evidence type="ECO:0000256" key="5">
    <source>
        <dbReference type="ARBA" id="ARBA00023204"/>
    </source>
</evidence>
<dbReference type="EMBL" id="BMFR01000001">
    <property type="protein sequence ID" value="GGG63418.1"/>
    <property type="molecule type" value="Genomic_DNA"/>
</dbReference>
<dbReference type="InterPro" id="IPR012340">
    <property type="entry name" value="NA-bd_OB-fold"/>
</dbReference>
<dbReference type="Gene3D" id="2.40.50.140">
    <property type="entry name" value="Nucleic acid-binding proteins"/>
    <property type="match status" value="1"/>
</dbReference>
<dbReference type="Pfam" id="PF02565">
    <property type="entry name" value="RecO_C"/>
    <property type="match status" value="1"/>
</dbReference>
<name>A0A917H0F9_9BACI</name>
<evidence type="ECO:0000256" key="4">
    <source>
        <dbReference type="ARBA" id="ARBA00023172"/>
    </source>
</evidence>
<dbReference type="GO" id="GO:0006310">
    <property type="term" value="P:DNA recombination"/>
    <property type="evidence" value="ECO:0007669"/>
    <property type="project" value="UniProtKB-UniRule"/>
</dbReference>
<evidence type="ECO:0000313" key="10">
    <source>
        <dbReference type="Proteomes" id="UP000622860"/>
    </source>
</evidence>
<dbReference type="PANTHER" id="PTHR33991:SF1">
    <property type="entry name" value="DNA REPAIR PROTEIN RECO"/>
    <property type="match status" value="1"/>
</dbReference>
<proteinExistence type="inferred from homology"/>
<dbReference type="AlphaFoldDB" id="A0A917H0F9"/>
<dbReference type="HAMAP" id="MF_00201">
    <property type="entry name" value="RecO"/>
    <property type="match status" value="1"/>
</dbReference>
<dbReference type="Pfam" id="PF11967">
    <property type="entry name" value="RecO_N"/>
    <property type="match status" value="1"/>
</dbReference>
<accession>A0A917H0F9</accession>
<comment type="similarity">
    <text evidence="1 7">Belongs to the RecO family.</text>
</comment>
<dbReference type="GO" id="GO:0006302">
    <property type="term" value="P:double-strand break repair"/>
    <property type="evidence" value="ECO:0007669"/>
    <property type="project" value="TreeGrafter"/>
</dbReference>
<keyword evidence="5 7" id="KW-0234">DNA repair</keyword>
<keyword evidence="4 7" id="KW-0233">DNA recombination</keyword>
<dbReference type="SUPFAM" id="SSF57863">
    <property type="entry name" value="ArfGap/RecO-like zinc finger"/>
    <property type="match status" value="1"/>
</dbReference>
<dbReference type="GO" id="GO:0043590">
    <property type="term" value="C:bacterial nucleoid"/>
    <property type="evidence" value="ECO:0007669"/>
    <property type="project" value="TreeGrafter"/>
</dbReference>
<evidence type="ECO:0000256" key="3">
    <source>
        <dbReference type="ARBA" id="ARBA00022763"/>
    </source>
</evidence>
<comment type="function">
    <text evidence="7">Involved in DNA repair and RecF pathway recombination.</text>
</comment>
<dbReference type="Proteomes" id="UP000622860">
    <property type="component" value="Unassembled WGS sequence"/>
</dbReference>
<keyword evidence="3 7" id="KW-0227">DNA damage</keyword>
<gene>
    <name evidence="7 9" type="primary">recO</name>
    <name evidence="9" type="ORF">GCM10011398_03570</name>
</gene>
<feature type="domain" description="DNA replication/recombination mediator RecO N-terminal" evidence="8">
    <location>
        <begin position="1"/>
        <end position="78"/>
    </location>
</feature>